<dbReference type="GO" id="GO:0008270">
    <property type="term" value="F:zinc ion binding"/>
    <property type="evidence" value="ECO:0007669"/>
    <property type="project" value="InterPro"/>
</dbReference>
<keyword evidence="7 17" id="KW-0548">Nucleotidyltransferase</keyword>
<dbReference type="PANTHER" id="PTHR11943:SF1">
    <property type="entry name" value="GALACTOSE-1-PHOSPHATE URIDYLYLTRANSFERASE"/>
    <property type="match status" value="1"/>
</dbReference>
<dbReference type="PROSITE" id="PS00117">
    <property type="entry name" value="GAL_P_UDP_TRANSF_I"/>
    <property type="match status" value="1"/>
</dbReference>
<feature type="binding site" description="in other chain" evidence="14">
    <location>
        <position position="61"/>
    </location>
    <ligand>
        <name>UDP-alpha-D-glucose</name>
        <dbReference type="ChEBI" id="CHEBI:58885"/>
        <note>ligand shared between dimeric partners</note>
    </ligand>
</feature>
<comment type="pathway">
    <text evidence="2 17">Carbohydrate metabolism; galactose metabolism.</text>
</comment>
<dbReference type="GO" id="GO:0033499">
    <property type="term" value="P:galactose catabolic process via UDP-galactose, Leloir pathway"/>
    <property type="evidence" value="ECO:0007669"/>
    <property type="project" value="TreeGrafter"/>
</dbReference>
<dbReference type="InterPro" id="IPR005850">
    <property type="entry name" value="GalP_Utransf_C"/>
</dbReference>
<dbReference type="UniPathway" id="UPA00214"/>
<evidence type="ECO:0000256" key="15">
    <source>
        <dbReference type="PIRSR" id="PIRSR000808-3"/>
    </source>
</evidence>
<dbReference type="InterPro" id="IPR001937">
    <property type="entry name" value="GalP_UDPtransf1"/>
</dbReference>
<evidence type="ECO:0000256" key="4">
    <source>
        <dbReference type="ARBA" id="ARBA00012384"/>
    </source>
</evidence>
<feature type="binding site" evidence="16">
    <location>
        <position position="301"/>
    </location>
    <ligand>
        <name>Fe cation</name>
        <dbReference type="ChEBI" id="CHEBI:24875"/>
    </ligand>
</feature>
<evidence type="ECO:0000256" key="5">
    <source>
        <dbReference type="ARBA" id="ARBA00016340"/>
    </source>
</evidence>
<evidence type="ECO:0000256" key="1">
    <source>
        <dbReference type="ARBA" id="ARBA00001107"/>
    </source>
</evidence>
<evidence type="ECO:0000256" key="17">
    <source>
        <dbReference type="RuleBase" id="RU000506"/>
    </source>
</evidence>
<dbReference type="PIRSF" id="PIRSF000808">
    <property type="entry name" value="GalT"/>
    <property type="match status" value="1"/>
</dbReference>
<accession>E1ID37</accession>
<dbReference type="Gene3D" id="3.30.428.10">
    <property type="entry name" value="HIT-like"/>
    <property type="match status" value="2"/>
</dbReference>
<evidence type="ECO:0000256" key="13">
    <source>
        <dbReference type="PIRSR" id="PIRSR000808-1"/>
    </source>
</evidence>
<comment type="cofactor">
    <cofactor evidence="16">
        <name>Fe cation</name>
        <dbReference type="ChEBI" id="CHEBI:24875"/>
    </cofactor>
    <text evidence="16">Binds 1 Fe cation per subunit.</text>
</comment>
<evidence type="ECO:0000256" key="8">
    <source>
        <dbReference type="ARBA" id="ARBA00022723"/>
    </source>
</evidence>
<dbReference type="Proteomes" id="UP000054010">
    <property type="component" value="Unassembled WGS sequence"/>
</dbReference>
<comment type="cofactor">
    <cofactor evidence="15">
        <name>Zn(2+)</name>
        <dbReference type="ChEBI" id="CHEBI:29105"/>
    </cofactor>
    <text evidence="15">Binds 1 zinc ion per subunit.</text>
</comment>
<evidence type="ECO:0000256" key="6">
    <source>
        <dbReference type="ARBA" id="ARBA00022679"/>
    </source>
</evidence>
<protein>
    <recommendedName>
        <fullName evidence="5 12">Galactose-1-phosphate uridylyltransferase</fullName>
        <ecNumber evidence="4 12">2.7.7.12</ecNumber>
    </recommendedName>
</protein>
<keyword evidence="6 17" id="KW-0808">Transferase</keyword>
<dbReference type="EC" id="2.7.7.12" evidence="4 12"/>
<feature type="binding site" evidence="16">
    <location>
        <position position="299"/>
    </location>
    <ligand>
        <name>Fe cation</name>
        <dbReference type="ChEBI" id="CHEBI:24875"/>
    </ligand>
</feature>
<evidence type="ECO:0000256" key="16">
    <source>
        <dbReference type="PIRSR" id="PIRSR000808-4"/>
    </source>
</evidence>
<dbReference type="STRING" id="765420.OSCT_1238"/>
<keyword evidence="16" id="KW-0408">Iron</keyword>
<dbReference type="eggNOG" id="COG1085">
    <property type="taxonomic scope" value="Bacteria"/>
</dbReference>
<proteinExistence type="inferred from homology"/>
<evidence type="ECO:0000256" key="12">
    <source>
        <dbReference type="NCBIfam" id="TIGR00209"/>
    </source>
</evidence>
<dbReference type="CDD" id="cd00608">
    <property type="entry name" value="GalT"/>
    <property type="match status" value="1"/>
</dbReference>
<comment type="caution">
    <text evidence="20">The sequence shown here is derived from an EMBL/GenBank/DDBJ whole genome shotgun (WGS) entry which is preliminary data.</text>
</comment>
<feature type="binding site" evidence="16">
    <location>
        <position position="185"/>
    </location>
    <ligand>
        <name>Fe cation</name>
        <dbReference type="ChEBI" id="CHEBI:24875"/>
    </ligand>
</feature>
<evidence type="ECO:0000256" key="11">
    <source>
        <dbReference type="ARBA" id="ARBA00023277"/>
    </source>
</evidence>
<feature type="active site" description="Tele-UMP-histidine intermediate" evidence="13">
    <location>
        <position position="169"/>
    </location>
</feature>
<dbReference type="Pfam" id="PF02744">
    <property type="entry name" value="GalP_UDP_tr_C"/>
    <property type="match status" value="1"/>
</dbReference>
<name>E1ID37_9CHLR</name>
<feature type="binding site" evidence="14">
    <location>
        <begin position="28"/>
        <end position="31"/>
    </location>
    <ligand>
        <name>UDP-alpha-D-glucose</name>
        <dbReference type="ChEBI" id="CHEBI:58885"/>
        <note>ligand shared between dimeric partners</note>
    </ligand>
</feature>
<keyword evidence="21" id="KW-1185">Reference proteome</keyword>
<organism evidence="20 21">
    <name type="scientific">Oscillochloris trichoides DG-6</name>
    <dbReference type="NCBI Taxonomy" id="765420"/>
    <lineage>
        <taxon>Bacteria</taxon>
        <taxon>Bacillati</taxon>
        <taxon>Chloroflexota</taxon>
        <taxon>Chloroflexia</taxon>
        <taxon>Chloroflexales</taxon>
        <taxon>Chloroflexineae</taxon>
        <taxon>Oscillochloridaceae</taxon>
        <taxon>Oscillochloris</taxon>
    </lineage>
</organism>
<dbReference type="InterPro" id="IPR005849">
    <property type="entry name" value="GalP_Utransf_N"/>
</dbReference>
<keyword evidence="10 17" id="KW-0299">Galactose metabolism</keyword>
<feature type="binding site" description="in other chain" evidence="14">
    <location>
        <begin position="77"/>
        <end position="78"/>
    </location>
    <ligand>
        <name>UDP-alpha-D-glucose</name>
        <dbReference type="ChEBI" id="CHEBI:58885"/>
        <note>ligand shared between dimeric partners</note>
    </ligand>
</feature>
<feature type="binding site" description="in other chain" evidence="14">
    <location>
        <position position="326"/>
    </location>
    <ligand>
        <name>UDP-alpha-D-glucose</name>
        <dbReference type="ChEBI" id="CHEBI:58885"/>
        <note>ligand shared between dimeric partners</note>
    </ligand>
</feature>
<dbReference type="InterPro" id="IPR019779">
    <property type="entry name" value="GalP_UDPtransf1_His-AS"/>
</dbReference>
<dbReference type="PANTHER" id="PTHR11943">
    <property type="entry name" value="GALACTOSE-1-PHOSPHATE URIDYLYLTRANSFERASE"/>
    <property type="match status" value="1"/>
</dbReference>
<evidence type="ECO:0000256" key="2">
    <source>
        <dbReference type="ARBA" id="ARBA00004947"/>
    </source>
</evidence>
<sequence>MNDSLLYTWPHRRFNPLNGEWLLVSPQRATRPWQGQVEPVSSADIPAYDPHCYLCPGNQRANGITNPAYRSTFVFENDFRALVPEPPPSPFPCTHPLLCAEEERGICRVVCYSPRHDLTLAGMSSAEICEVVDVWGEQYEELGGLEWVRHVQIFENRGAQMGASNPHPHGQIWAQASLPNEPAKELAQQRSYLTQHDRCLLCDYAALEIERGERLVYMNATFVVVVPFWAVWPFETLILPRRHHGAISDLDATERMGLAEVLHQLTRRYDALFGVPFPYSMGFHQRPTDGADYPEWHLHAHVYPPLLRSASIRKFMVGYEMLAQAQRDMTAEEAAWRLRG</sequence>
<dbReference type="EMBL" id="ADVR01000035">
    <property type="protein sequence ID" value="EFO80908.1"/>
    <property type="molecule type" value="Genomic_DNA"/>
</dbReference>
<dbReference type="NCBIfam" id="TIGR00209">
    <property type="entry name" value="galT_1"/>
    <property type="match status" value="1"/>
</dbReference>
<feature type="binding site" evidence="15">
    <location>
        <position position="116"/>
    </location>
    <ligand>
        <name>Zn(2+)</name>
        <dbReference type="ChEBI" id="CHEBI:29105"/>
    </ligand>
</feature>
<dbReference type="OrthoDB" id="9769064at2"/>
<evidence type="ECO:0000256" key="3">
    <source>
        <dbReference type="ARBA" id="ARBA00010951"/>
    </source>
</evidence>
<feature type="binding site" evidence="16">
    <location>
        <position position="284"/>
    </location>
    <ligand>
        <name>Fe cation</name>
        <dbReference type="ChEBI" id="CHEBI:24875"/>
    </ligand>
</feature>
<gene>
    <name evidence="20" type="ORF">OSCT_1238</name>
</gene>
<feature type="domain" description="Galactose-1-phosphate uridyl transferase C-terminal" evidence="19">
    <location>
        <begin position="186"/>
        <end position="339"/>
    </location>
</feature>
<feature type="binding site" evidence="15">
    <location>
        <position position="167"/>
    </location>
    <ligand>
        <name>Zn(2+)</name>
        <dbReference type="ChEBI" id="CHEBI:29105"/>
    </ligand>
</feature>
<dbReference type="GO" id="GO:0008108">
    <property type="term" value="F:UDP-glucose:hexose-1-phosphate uridylyltransferase activity"/>
    <property type="evidence" value="ECO:0007669"/>
    <property type="project" value="UniProtKB-UniRule"/>
</dbReference>
<dbReference type="InterPro" id="IPR036265">
    <property type="entry name" value="HIT-like_sf"/>
</dbReference>
<dbReference type="GO" id="GO:0005737">
    <property type="term" value="C:cytoplasm"/>
    <property type="evidence" value="ECO:0007669"/>
    <property type="project" value="TreeGrafter"/>
</dbReference>
<evidence type="ECO:0000256" key="14">
    <source>
        <dbReference type="PIRSR" id="PIRSR000808-2"/>
    </source>
</evidence>
<feature type="binding site" description="in other chain" evidence="14">
    <location>
        <begin position="162"/>
        <end position="164"/>
    </location>
    <ligand>
        <name>UDP-alpha-D-glucose</name>
        <dbReference type="ChEBI" id="CHEBI:58885"/>
        <note>ligand shared between dimeric partners</note>
    </ligand>
</feature>
<keyword evidence="11 17" id="KW-0119">Carbohydrate metabolism</keyword>
<dbReference type="Pfam" id="PF01087">
    <property type="entry name" value="GalP_UDP_transf"/>
    <property type="match status" value="1"/>
</dbReference>
<evidence type="ECO:0000256" key="7">
    <source>
        <dbReference type="ARBA" id="ARBA00022695"/>
    </source>
</evidence>
<feature type="binding site" evidence="15">
    <location>
        <position position="52"/>
    </location>
    <ligand>
        <name>Zn(2+)</name>
        <dbReference type="ChEBI" id="CHEBI:29105"/>
    </ligand>
</feature>
<feature type="binding site" evidence="15">
    <location>
        <position position="55"/>
    </location>
    <ligand>
        <name>Zn(2+)</name>
        <dbReference type="ChEBI" id="CHEBI:29105"/>
    </ligand>
</feature>
<comment type="similarity">
    <text evidence="3 17">Belongs to the galactose-1-phosphate uridylyltransferase type 1 family.</text>
</comment>
<feature type="binding site" evidence="14">
    <location>
        <begin position="319"/>
        <end position="320"/>
    </location>
    <ligand>
        <name>UDP-alpha-D-glucose</name>
        <dbReference type="ChEBI" id="CHEBI:58885"/>
        <note>ligand shared between dimeric partners</note>
    </ligand>
</feature>
<evidence type="ECO:0000313" key="20">
    <source>
        <dbReference type="EMBL" id="EFO80908.1"/>
    </source>
</evidence>
<dbReference type="NCBIfam" id="NF008724">
    <property type="entry name" value="PRK11720.1"/>
    <property type="match status" value="1"/>
</dbReference>
<evidence type="ECO:0000259" key="19">
    <source>
        <dbReference type="Pfam" id="PF02744"/>
    </source>
</evidence>
<dbReference type="HOGENOM" id="CLU_029960_0_0_0"/>
<feature type="binding site" description="in other chain" evidence="14">
    <location>
        <position position="156"/>
    </location>
    <ligand>
        <name>UDP-alpha-D-glucose</name>
        <dbReference type="ChEBI" id="CHEBI:58885"/>
        <note>ligand shared between dimeric partners</note>
    </ligand>
</feature>
<evidence type="ECO:0000259" key="18">
    <source>
        <dbReference type="Pfam" id="PF01087"/>
    </source>
</evidence>
<comment type="catalytic activity">
    <reaction evidence="1 17">
        <text>alpha-D-galactose 1-phosphate + UDP-alpha-D-glucose = alpha-D-glucose 1-phosphate + UDP-alpha-D-galactose</text>
        <dbReference type="Rhea" id="RHEA:13989"/>
        <dbReference type="ChEBI" id="CHEBI:58336"/>
        <dbReference type="ChEBI" id="CHEBI:58601"/>
        <dbReference type="ChEBI" id="CHEBI:58885"/>
        <dbReference type="ChEBI" id="CHEBI:66914"/>
        <dbReference type="EC" id="2.7.7.12"/>
    </reaction>
</comment>
<dbReference type="AlphaFoldDB" id="E1ID37"/>
<dbReference type="FunFam" id="3.30.428.10:FF:000002">
    <property type="entry name" value="Galactose-1-phosphate uridylyltransferase"/>
    <property type="match status" value="1"/>
</dbReference>
<evidence type="ECO:0000313" key="21">
    <source>
        <dbReference type="Proteomes" id="UP000054010"/>
    </source>
</evidence>
<keyword evidence="9 15" id="KW-0862">Zinc</keyword>
<dbReference type="SUPFAM" id="SSF54197">
    <property type="entry name" value="HIT-like"/>
    <property type="match status" value="2"/>
</dbReference>
<evidence type="ECO:0000256" key="10">
    <source>
        <dbReference type="ARBA" id="ARBA00023144"/>
    </source>
</evidence>
<feature type="binding site" description="in other chain" evidence="14">
    <location>
        <position position="171"/>
    </location>
    <ligand>
        <name>UDP-alpha-D-glucose</name>
        <dbReference type="ChEBI" id="CHEBI:58885"/>
        <note>ligand shared between dimeric partners</note>
    </ligand>
</feature>
<reference evidence="20 21" key="1">
    <citation type="journal article" date="2011" name="J. Bacteriol.">
        <title>Draft genome sequence of the anoxygenic filamentous phototrophic bacterium Oscillochloris trichoides subsp. DG-6.</title>
        <authorList>
            <person name="Kuznetsov B.B."/>
            <person name="Ivanovsky R.N."/>
            <person name="Keppen O.I."/>
            <person name="Sukhacheva M.V."/>
            <person name="Bumazhkin B.K."/>
            <person name="Patutina E.O."/>
            <person name="Beletsky A.V."/>
            <person name="Mardanov A.V."/>
            <person name="Baslerov R.V."/>
            <person name="Panteleeva A.N."/>
            <person name="Kolganova T.V."/>
            <person name="Ravin N.V."/>
            <person name="Skryabin K.G."/>
        </authorList>
    </citation>
    <scope>NUCLEOTIDE SEQUENCE [LARGE SCALE GENOMIC DNA]</scope>
    <source>
        <strain evidence="20 21">DG-6</strain>
    </source>
</reference>
<dbReference type="FunFam" id="3.30.428.10:FF:000001">
    <property type="entry name" value="Galactose-1-phosphate uridylyltransferase"/>
    <property type="match status" value="1"/>
</dbReference>
<keyword evidence="8 15" id="KW-0479">Metal-binding</keyword>
<evidence type="ECO:0000256" key="9">
    <source>
        <dbReference type="ARBA" id="ARBA00022833"/>
    </source>
</evidence>
<feature type="binding site" evidence="14">
    <location>
        <begin position="314"/>
        <end position="315"/>
    </location>
    <ligand>
        <name>UDP-alpha-D-glucose</name>
        <dbReference type="ChEBI" id="CHEBI:58885"/>
        <note>ligand shared between dimeric partners</note>
    </ligand>
</feature>
<feature type="domain" description="Galactose-1-phosphate uridyl transferase N-terminal" evidence="18">
    <location>
        <begin position="9"/>
        <end position="179"/>
    </location>
</feature>